<name>A0A9W9L6M7_9EURO</name>
<feature type="transmembrane region" description="Helical" evidence="10">
    <location>
        <begin position="99"/>
        <end position="120"/>
    </location>
</feature>
<evidence type="ECO:0000256" key="8">
    <source>
        <dbReference type="ARBA" id="ARBA00022989"/>
    </source>
</evidence>
<dbReference type="EC" id="2.1.1.100" evidence="3 10"/>
<dbReference type="Gene3D" id="1.20.120.1630">
    <property type="match status" value="1"/>
</dbReference>
<dbReference type="PANTHER" id="PTHR12714:SF9">
    <property type="entry name" value="PROTEIN-S-ISOPRENYLCYSTEINE O-METHYLTRANSFERASE"/>
    <property type="match status" value="1"/>
</dbReference>
<evidence type="ECO:0000256" key="1">
    <source>
        <dbReference type="ARBA" id="ARBA00004141"/>
    </source>
</evidence>
<feature type="transmembrane region" description="Helical" evidence="10">
    <location>
        <begin position="71"/>
        <end position="92"/>
    </location>
</feature>
<feature type="transmembrane region" description="Helical" evidence="10">
    <location>
        <begin position="181"/>
        <end position="200"/>
    </location>
</feature>
<comment type="caution">
    <text evidence="12">The sequence shown here is derived from an EMBL/GenBank/DDBJ whole genome shotgun (WGS) entry which is preliminary data.</text>
</comment>
<organism evidence="12 13">
    <name type="scientific">Penicillium atrosanguineum</name>
    <dbReference type="NCBI Taxonomy" id="1132637"/>
    <lineage>
        <taxon>Eukaryota</taxon>
        <taxon>Fungi</taxon>
        <taxon>Dikarya</taxon>
        <taxon>Ascomycota</taxon>
        <taxon>Pezizomycotina</taxon>
        <taxon>Eurotiomycetes</taxon>
        <taxon>Eurotiomycetidae</taxon>
        <taxon>Eurotiales</taxon>
        <taxon>Aspergillaceae</taxon>
        <taxon>Penicillium</taxon>
    </lineage>
</organism>
<evidence type="ECO:0000256" key="4">
    <source>
        <dbReference type="ARBA" id="ARBA00022603"/>
    </source>
</evidence>
<comment type="catalytic activity">
    <reaction evidence="10">
        <text>[protein]-C-terminal S-[(2E,6E)-farnesyl]-L-cysteine + S-adenosyl-L-methionine = [protein]-C-terminal S-[(2E,6E)-farnesyl]-L-cysteine methyl ester + S-adenosyl-L-homocysteine</text>
        <dbReference type="Rhea" id="RHEA:21672"/>
        <dbReference type="Rhea" id="RHEA-COMP:12125"/>
        <dbReference type="Rhea" id="RHEA-COMP:12126"/>
        <dbReference type="ChEBI" id="CHEBI:57856"/>
        <dbReference type="ChEBI" id="CHEBI:59789"/>
        <dbReference type="ChEBI" id="CHEBI:90510"/>
        <dbReference type="ChEBI" id="CHEBI:90511"/>
        <dbReference type="EC" id="2.1.1.100"/>
    </reaction>
</comment>
<dbReference type="AlphaFoldDB" id="A0A9W9L6M7"/>
<dbReference type="InterPro" id="IPR007269">
    <property type="entry name" value="ICMT_MeTrfase"/>
</dbReference>
<dbReference type="InterPro" id="IPR025770">
    <property type="entry name" value="PPMT_MeTrfase"/>
</dbReference>
<dbReference type="GO" id="GO:0032259">
    <property type="term" value="P:methylation"/>
    <property type="evidence" value="ECO:0007669"/>
    <property type="project" value="UniProtKB-KW"/>
</dbReference>
<dbReference type="OrthoDB" id="422086at2759"/>
<feature type="compositionally biased region" description="Low complexity" evidence="11">
    <location>
        <begin position="33"/>
        <end position="51"/>
    </location>
</feature>
<protein>
    <recommendedName>
        <fullName evidence="3 10">Protein-S-isoprenylcysteine O-methyltransferase</fullName>
        <ecNumber evidence="3 10">2.1.1.100</ecNumber>
    </recommendedName>
</protein>
<keyword evidence="10" id="KW-0256">Endoplasmic reticulum</keyword>
<reference evidence="12" key="2">
    <citation type="journal article" date="2023" name="IMA Fungus">
        <title>Comparative genomic study of the Penicillium genus elucidates a diverse pangenome and 15 lateral gene transfer events.</title>
        <authorList>
            <person name="Petersen C."/>
            <person name="Sorensen T."/>
            <person name="Nielsen M.R."/>
            <person name="Sondergaard T.E."/>
            <person name="Sorensen J.L."/>
            <person name="Fitzpatrick D.A."/>
            <person name="Frisvad J.C."/>
            <person name="Nielsen K.L."/>
        </authorList>
    </citation>
    <scope>NUCLEOTIDE SEQUENCE</scope>
    <source>
        <strain evidence="12">IBT 21472</strain>
    </source>
</reference>
<evidence type="ECO:0000256" key="7">
    <source>
        <dbReference type="ARBA" id="ARBA00022692"/>
    </source>
</evidence>
<evidence type="ECO:0000256" key="10">
    <source>
        <dbReference type="RuleBase" id="RU362022"/>
    </source>
</evidence>
<feature type="region of interest" description="Disordered" evidence="11">
    <location>
        <begin position="1"/>
        <end position="62"/>
    </location>
</feature>
<evidence type="ECO:0000256" key="5">
    <source>
        <dbReference type="ARBA" id="ARBA00022679"/>
    </source>
</evidence>
<evidence type="ECO:0000256" key="9">
    <source>
        <dbReference type="ARBA" id="ARBA00023136"/>
    </source>
</evidence>
<dbReference type="Proteomes" id="UP001147746">
    <property type="component" value="Unassembled WGS sequence"/>
</dbReference>
<evidence type="ECO:0000313" key="12">
    <source>
        <dbReference type="EMBL" id="KAJ5316148.1"/>
    </source>
</evidence>
<dbReference type="PROSITE" id="PS51564">
    <property type="entry name" value="SAM_ICMT"/>
    <property type="match status" value="1"/>
</dbReference>
<gene>
    <name evidence="12" type="ORF">N7476_006455</name>
</gene>
<keyword evidence="5" id="KW-0808">Transferase</keyword>
<dbReference type="GO" id="GO:0005789">
    <property type="term" value="C:endoplasmic reticulum membrane"/>
    <property type="evidence" value="ECO:0007669"/>
    <property type="project" value="UniProtKB-SubCell"/>
</dbReference>
<evidence type="ECO:0000256" key="11">
    <source>
        <dbReference type="SAM" id="MobiDB-lite"/>
    </source>
</evidence>
<evidence type="ECO:0000313" key="13">
    <source>
        <dbReference type="Proteomes" id="UP001147746"/>
    </source>
</evidence>
<evidence type="ECO:0000256" key="3">
    <source>
        <dbReference type="ARBA" id="ARBA00012151"/>
    </source>
</evidence>
<keyword evidence="13" id="KW-1185">Reference proteome</keyword>
<comment type="similarity">
    <text evidence="2 10">Belongs to the class VI-like SAM-binding methyltransferase superfamily. Isoprenylcysteine carboxyl methyltransferase family.</text>
</comment>
<keyword evidence="8 10" id="KW-1133">Transmembrane helix</keyword>
<feature type="transmembrane region" description="Helical" evidence="10">
    <location>
        <begin position="239"/>
        <end position="264"/>
    </location>
</feature>
<evidence type="ECO:0000256" key="6">
    <source>
        <dbReference type="ARBA" id="ARBA00022691"/>
    </source>
</evidence>
<feature type="compositionally biased region" description="Basic and acidic residues" evidence="11">
    <location>
        <begin position="22"/>
        <end position="31"/>
    </location>
</feature>
<sequence>MTSSSTSAEPGDSNIPWPTERLPQHPEEEWHPSFTSQRSPSISSSISNSSSETPEIDPTNLPTGTKSLSGISLRAFLLGTSLGLTTSLTLYLATLPTPFWRMPFFIGALSLFHFLEFIVTAQYNTPFATVKAFLLSSNGWAYNAAHGSALVECLISHYFFPGQWGLGRMLSFEGPFGHVSLLLVLGLVLTVVGQVIRTVAMATAAGNFNHHVQSEHRSGHVLVKTGLYRFLRHPSYFGFFWWGLGTQLVLGNVVCFVGYALVLWRFFATRIKREETFLVRFFGAEYAQYRKDTPVGIPFIR</sequence>
<evidence type="ECO:0000256" key="2">
    <source>
        <dbReference type="ARBA" id="ARBA00009140"/>
    </source>
</evidence>
<accession>A0A9W9L6M7</accession>
<dbReference type="Pfam" id="PF04140">
    <property type="entry name" value="ICMT"/>
    <property type="match status" value="1"/>
</dbReference>
<keyword evidence="4 10" id="KW-0489">Methyltransferase</keyword>
<proteinExistence type="inferred from homology"/>
<keyword evidence="7 10" id="KW-0812">Transmembrane</keyword>
<keyword evidence="9 10" id="KW-0472">Membrane</keyword>
<keyword evidence="6 10" id="KW-0949">S-adenosyl-L-methionine</keyword>
<dbReference type="EMBL" id="JAPZBO010000005">
    <property type="protein sequence ID" value="KAJ5316148.1"/>
    <property type="molecule type" value="Genomic_DNA"/>
</dbReference>
<dbReference type="PANTHER" id="PTHR12714">
    <property type="entry name" value="PROTEIN-S ISOPRENYLCYSTEINE O-METHYLTRANSFERASE"/>
    <property type="match status" value="1"/>
</dbReference>
<reference evidence="12" key="1">
    <citation type="submission" date="2022-12" db="EMBL/GenBank/DDBJ databases">
        <authorList>
            <person name="Petersen C."/>
        </authorList>
    </citation>
    <scope>NUCLEOTIDE SEQUENCE</scope>
    <source>
        <strain evidence="12">IBT 21472</strain>
    </source>
</reference>
<comment type="subcellular location">
    <subcellularLocation>
        <location evidence="10">Endoplasmic reticulum membrane</location>
        <topology evidence="10">Multi-pass membrane protein</topology>
    </subcellularLocation>
    <subcellularLocation>
        <location evidence="1">Membrane</location>
        <topology evidence="1">Multi-pass membrane protein</topology>
    </subcellularLocation>
</comment>
<dbReference type="GO" id="GO:0004671">
    <property type="term" value="F:protein C-terminal S-isoprenylcysteine carboxyl O-methyltransferase activity"/>
    <property type="evidence" value="ECO:0007669"/>
    <property type="project" value="UniProtKB-EC"/>
</dbReference>